<organism evidence="2 3">
    <name type="scientific">Purpureocillium lilacinum</name>
    <name type="common">Paecilomyces lilacinus</name>
    <dbReference type="NCBI Taxonomy" id="33203"/>
    <lineage>
        <taxon>Eukaryota</taxon>
        <taxon>Fungi</taxon>
        <taxon>Dikarya</taxon>
        <taxon>Ascomycota</taxon>
        <taxon>Pezizomycotina</taxon>
        <taxon>Sordariomycetes</taxon>
        <taxon>Hypocreomycetidae</taxon>
        <taxon>Hypocreales</taxon>
        <taxon>Ophiocordycipitaceae</taxon>
        <taxon>Purpureocillium</taxon>
    </lineage>
</organism>
<dbReference type="Proteomes" id="UP000078240">
    <property type="component" value="Unassembled WGS sequence"/>
</dbReference>
<name>A0A179GSD2_PURLI</name>
<accession>A0A179GSD2</accession>
<protein>
    <submittedName>
        <fullName evidence="2">Uncharacterized protein</fullName>
    </submittedName>
</protein>
<feature type="region of interest" description="Disordered" evidence="1">
    <location>
        <begin position="198"/>
        <end position="263"/>
    </location>
</feature>
<comment type="caution">
    <text evidence="2">The sequence shown here is derived from an EMBL/GenBank/DDBJ whole genome shotgun (WGS) entry which is preliminary data.</text>
</comment>
<dbReference type="EMBL" id="LSBH01000004">
    <property type="protein sequence ID" value="OAQ80233.1"/>
    <property type="molecule type" value="Genomic_DNA"/>
</dbReference>
<proteinExistence type="predicted"/>
<reference evidence="2 3" key="1">
    <citation type="submission" date="2016-01" db="EMBL/GenBank/DDBJ databases">
        <title>Biosynthesis of antibiotic leucinostatins and their inhibition on Phytophthora in bio-control Purpureocillium lilacinum.</title>
        <authorList>
            <person name="Wang G."/>
            <person name="Liu Z."/>
            <person name="Lin R."/>
            <person name="Li E."/>
            <person name="Mao Z."/>
            <person name="Ling J."/>
            <person name="Yin W."/>
            <person name="Xie B."/>
        </authorList>
    </citation>
    <scope>NUCLEOTIDE SEQUENCE [LARGE SCALE GENOMIC DNA]</scope>
    <source>
        <strain evidence="2">PLBJ-1</strain>
    </source>
</reference>
<gene>
    <name evidence="2" type="ORF">VFPBJ_05818</name>
</gene>
<evidence type="ECO:0000313" key="3">
    <source>
        <dbReference type="Proteomes" id="UP000078240"/>
    </source>
</evidence>
<feature type="compositionally biased region" description="Basic residues" evidence="1">
    <location>
        <begin position="117"/>
        <end position="129"/>
    </location>
</feature>
<dbReference type="AlphaFoldDB" id="A0A179GSD2"/>
<feature type="compositionally biased region" description="Basic and acidic residues" evidence="1">
    <location>
        <begin position="148"/>
        <end position="163"/>
    </location>
</feature>
<sequence>MGAEKRHAPGSRCTRAAVRGFADGHGDQIPLLLFPQSGWLQRHCWSRLYQYAYFGAWLTRYYVHFRPPGRGTYDVRTWTDGHDFGHTGTAAADSTCGWDTADKPINQGWACQQRDRASRRRKGTGKAKKTLFPPRPGESVAAGRRRLGLRDKSLERPFHPESRRRSRQNGSVPDHGMAQHYSNVVRDFFPRAPLAHEVAARSRSGDNKPMQAKPERVPASPRFAFQLGPRLDATRGEGGDAAKGPSRAPPKPGQPGQPPARRNKLRRRFGASTAASRVVSSSRPPAVAAAAAVVLPPGRSGALWHLSRGTQVGCGRHRGPIPRSAAQRCARAICDMGTGHGLAV</sequence>
<evidence type="ECO:0000256" key="1">
    <source>
        <dbReference type="SAM" id="MobiDB-lite"/>
    </source>
</evidence>
<evidence type="ECO:0000313" key="2">
    <source>
        <dbReference type="EMBL" id="OAQ80233.1"/>
    </source>
</evidence>
<feature type="region of interest" description="Disordered" evidence="1">
    <location>
        <begin position="107"/>
        <end position="177"/>
    </location>
</feature>
<feature type="compositionally biased region" description="Pro residues" evidence="1">
    <location>
        <begin position="247"/>
        <end position="258"/>
    </location>
</feature>